<dbReference type="GO" id="GO:0050321">
    <property type="term" value="F:tau-protein kinase activity"/>
    <property type="evidence" value="ECO:0007669"/>
    <property type="project" value="TreeGrafter"/>
</dbReference>
<keyword evidence="11" id="KW-1185">Reference proteome</keyword>
<comment type="catalytic activity">
    <reaction evidence="8">
        <text>L-seryl-[protein] + ATP = O-phospho-L-seryl-[protein] + ADP + H(+)</text>
        <dbReference type="Rhea" id="RHEA:17989"/>
        <dbReference type="Rhea" id="RHEA-COMP:9863"/>
        <dbReference type="Rhea" id="RHEA-COMP:11604"/>
        <dbReference type="ChEBI" id="CHEBI:15378"/>
        <dbReference type="ChEBI" id="CHEBI:29999"/>
        <dbReference type="ChEBI" id="CHEBI:30616"/>
        <dbReference type="ChEBI" id="CHEBI:83421"/>
        <dbReference type="ChEBI" id="CHEBI:456216"/>
        <dbReference type="EC" id="2.7.11.1"/>
    </reaction>
</comment>
<evidence type="ECO:0000256" key="4">
    <source>
        <dbReference type="ARBA" id="ARBA00022741"/>
    </source>
</evidence>
<dbReference type="GO" id="GO:0000226">
    <property type="term" value="P:microtubule cytoskeleton organization"/>
    <property type="evidence" value="ECO:0007669"/>
    <property type="project" value="TreeGrafter"/>
</dbReference>
<sequence>VYIILELAPGGEVSQDLKLENLLLDRNNNIKISDFGFCKMGVPEPGWMASVPLSETFCGSYAYVPPEVLQGSPYNPFLSDIWSMGVILFTMVTGKLPFDDSNLRRLLRQMIKGPIFTSRHRGISLACKVGLSLSLSLSPSLHHHIKRHHHTL</sequence>
<evidence type="ECO:0000256" key="5">
    <source>
        <dbReference type="ARBA" id="ARBA00022777"/>
    </source>
</evidence>
<organism evidence="10 11">
    <name type="scientific">Callorhinchus milii</name>
    <name type="common">Ghost shark</name>
    <dbReference type="NCBI Taxonomy" id="7868"/>
    <lineage>
        <taxon>Eukaryota</taxon>
        <taxon>Metazoa</taxon>
        <taxon>Chordata</taxon>
        <taxon>Craniata</taxon>
        <taxon>Vertebrata</taxon>
        <taxon>Chondrichthyes</taxon>
        <taxon>Holocephali</taxon>
        <taxon>Chimaeriformes</taxon>
        <taxon>Callorhinchidae</taxon>
        <taxon>Callorhinchus</taxon>
    </lineage>
</organism>
<accession>A0A4W3HCQ7</accession>
<reference evidence="11" key="2">
    <citation type="journal article" date="2007" name="PLoS Biol.">
        <title>Survey sequencing and comparative analysis of the elephant shark (Callorhinchus milii) genome.</title>
        <authorList>
            <person name="Venkatesh B."/>
            <person name="Kirkness E.F."/>
            <person name="Loh Y.H."/>
            <person name="Halpern A.L."/>
            <person name="Lee A.P."/>
            <person name="Johnson J."/>
            <person name="Dandona N."/>
            <person name="Viswanathan L.D."/>
            <person name="Tay A."/>
            <person name="Venter J.C."/>
            <person name="Strausberg R.L."/>
            <person name="Brenner S."/>
        </authorList>
    </citation>
    <scope>NUCLEOTIDE SEQUENCE [LARGE SCALE GENOMIC DNA]</scope>
</reference>
<dbReference type="PANTHER" id="PTHR24346">
    <property type="entry name" value="MAP/MICROTUBULE AFFINITY-REGULATING KINASE"/>
    <property type="match status" value="1"/>
</dbReference>
<feature type="domain" description="Protein kinase" evidence="9">
    <location>
        <begin position="1"/>
        <end position="152"/>
    </location>
</feature>
<dbReference type="GeneTree" id="ENSGT00940000168858"/>
<dbReference type="AlphaFoldDB" id="A0A4W3HCQ7"/>
<keyword evidence="6" id="KW-0067">ATP-binding</keyword>
<keyword evidence="2" id="KW-0723">Serine/threonine-protein kinase</keyword>
<evidence type="ECO:0000313" key="11">
    <source>
        <dbReference type="Proteomes" id="UP000314986"/>
    </source>
</evidence>
<dbReference type="InterPro" id="IPR011009">
    <property type="entry name" value="Kinase-like_dom_sf"/>
</dbReference>
<evidence type="ECO:0000256" key="8">
    <source>
        <dbReference type="ARBA" id="ARBA00048679"/>
    </source>
</evidence>
<dbReference type="Proteomes" id="UP000314986">
    <property type="component" value="Unassembled WGS sequence"/>
</dbReference>
<dbReference type="EC" id="2.7.11.1" evidence="1"/>
<dbReference type="InParanoid" id="A0A4W3HCQ7"/>
<dbReference type="SMART" id="SM00220">
    <property type="entry name" value="S_TKc"/>
    <property type="match status" value="1"/>
</dbReference>
<keyword evidence="4" id="KW-0547">Nucleotide-binding</keyword>
<evidence type="ECO:0000256" key="7">
    <source>
        <dbReference type="ARBA" id="ARBA00047899"/>
    </source>
</evidence>
<reference evidence="10" key="4">
    <citation type="submission" date="2025-08" db="UniProtKB">
        <authorList>
            <consortium name="Ensembl"/>
        </authorList>
    </citation>
    <scope>IDENTIFICATION</scope>
</reference>
<evidence type="ECO:0000259" key="9">
    <source>
        <dbReference type="PROSITE" id="PS50011"/>
    </source>
</evidence>
<dbReference type="Pfam" id="PF00069">
    <property type="entry name" value="Pkinase"/>
    <property type="match status" value="1"/>
</dbReference>
<protein>
    <recommendedName>
        <fullName evidence="1">non-specific serine/threonine protein kinase</fullName>
        <ecNumber evidence="1">2.7.11.1</ecNumber>
    </recommendedName>
</protein>
<reference evidence="10" key="5">
    <citation type="submission" date="2025-09" db="UniProtKB">
        <authorList>
            <consortium name="Ensembl"/>
        </authorList>
    </citation>
    <scope>IDENTIFICATION</scope>
</reference>
<dbReference type="GO" id="GO:0035556">
    <property type="term" value="P:intracellular signal transduction"/>
    <property type="evidence" value="ECO:0007669"/>
    <property type="project" value="TreeGrafter"/>
</dbReference>
<keyword evidence="5" id="KW-0418">Kinase</keyword>
<evidence type="ECO:0000256" key="2">
    <source>
        <dbReference type="ARBA" id="ARBA00022527"/>
    </source>
</evidence>
<evidence type="ECO:0000313" key="10">
    <source>
        <dbReference type="Ensembl" id="ENSCMIP00000007564.1"/>
    </source>
</evidence>
<evidence type="ECO:0000256" key="6">
    <source>
        <dbReference type="ARBA" id="ARBA00022840"/>
    </source>
</evidence>
<reference evidence="11" key="1">
    <citation type="journal article" date="2006" name="Science">
        <title>Ancient noncoding elements conserved in the human genome.</title>
        <authorList>
            <person name="Venkatesh B."/>
            <person name="Kirkness E.F."/>
            <person name="Loh Y.H."/>
            <person name="Halpern A.L."/>
            <person name="Lee A.P."/>
            <person name="Johnson J."/>
            <person name="Dandona N."/>
            <person name="Viswanathan L.D."/>
            <person name="Tay A."/>
            <person name="Venter J.C."/>
            <person name="Strausberg R.L."/>
            <person name="Brenner S."/>
        </authorList>
    </citation>
    <scope>NUCLEOTIDE SEQUENCE [LARGE SCALE GENOMIC DNA]</scope>
</reference>
<dbReference type="STRING" id="7868.ENSCMIP00000007564"/>
<keyword evidence="3" id="KW-0808">Transferase</keyword>
<dbReference type="GO" id="GO:0005524">
    <property type="term" value="F:ATP binding"/>
    <property type="evidence" value="ECO:0007669"/>
    <property type="project" value="UniProtKB-KW"/>
</dbReference>
<evidence type="ECO:0000256" key="3">
    <source>
        <dbReference type="ARBA" id="ARBA00022679"/>
    </source>
</evidence>
<name>A0A4W3HCQ7_CALMI</name>
<dbReference type="PROSITE" id="PS50011">
    <property type="entry name" value="PROTEIN_KINASE_DOM"/>
    <property type="match status" value="1"/>
</dbReference>
<dbReference type="InterPro" id="IPR000719">
    <property type="entry name" value="Prot_kinase_dom"/>
</dbReference>
<dbReference type="PANTHER" id="PTHR24346:SF56">
    <property type="entry name" value="SERINE_THREONINE-PROTEIN KINASE MARK2"/>
    <property type="match status" value="1"/>
</dbReference>
<comment type="catalytic activity">
    <reaction evidence="7">
        <text>L-threonyl-[protein] + ATP = O-phospho-L-threonyl-[protein] + ADP + H(+)</text>
        <dbReference type="Rhea" id="RHEA:46608"/>
        <dbReference type="Rhea" id="RHEA-COMP:11060"/>
        <dbReference type="Rhea" id="RHEA-COMP:11605"/>
        <dbReference type="ChEBI" id="CHEBI:15378"/>
        <dbReference type="ChEBI" id="CHEBI:30013"/>
        <dbReference type="ChEBI" id="CHEBI:30616"/>
        <dbReference type="ChEBI" id="CHEBI:61977"/>
        <dbReference type="ChEBI" id="CHEBI:456216"/>
        <dbReference type="EC" id="2.7.11.1"/>
    </reaction>
</comment>
<dbReference type="Gene3D" id="1.10.510.10">
    <property type="entry name" value="Transferase(Phosphotransferase) domain 1"/>
    <property type="match status" value="1"/>
</dbReference>
<dbReference type="Ensembl" id="ENSCMIT00000007788.1">
    <property type="protein sequence ID" value="ENSCMIP00000007564.1"/>
    <property type="gene ID" value="ENSCMIG00000004151.1"/>
</dbReference>
<evidence type="ECO:0000256" key="1">
    <source>
        <dbReference type="ARBA" id="ARBA00012513"/>
    </source>
</evidence>
<dbReference type="GO" id="GO:0005737">
    <property type="term" value="C:cytoplasm"/>
    <property type="evidence" value="ECO:0007669"/>
    <property type="project" value="TreeGrafter"/>
</dbReference>
<reference evidence="11" key="3">
    <citation type="journal article" date="2014" name="Nature">
        <title>Elephant shark genome provides unique insights into gnathostome evolution.</title>
        <authorList>
            <consortium name="International Elephant Shark Genome Sequencing Consortium"/>
            <person name="Venkatesh B."/>
            <person name="Lee A.P."/>
            <person name="Ravi V."/>
            <person name="Maurya A.K."/>
            <person name="Lian M.M."/>
            <person name="Swann J.B."/>
            <person name="Ohta Y."/>
            <person name="Flajnik M.F."/>
            <person name="Sutoh Y."/>
            <person name="Kasahara M."/>
            <person name="Hoon S."/>
            <person name="Gangu V."/>
            <person name="Roy S.W."/>
            <person name="Irimia M."/>
            <person name="Korzh V."/>
            <person name="Kondrychyn I."/>
            <person name="Lim Z.W."/>
            <person name="Tay B.H."/>
            <person name="Tohari S."/>
            <person name="Kong K.W."/>
            <person name="Ho S."/>
            <person name="Lorente-Galdos B."/>
            <person name="Quilez J."/>
            <person name="Marques-Bonet T."/>
            <person name="Raney B.J."/>
            <person name="Ingham P.W."/>
            <person name="Tay A."/>
            <person name="Hillier L.W."/>
            <person name="Minx P."/>
            <person name="Boehm T."/>
            <person name="Wilson R.K."/>
            <person name="Brenner S."/>
            <person name="Warren W.C."/>
        </authorList>
    </citation>
    <scope>NUCLEOTIDE SEQUENCE [LARGE SCALE GENOMIC DNA]</scope>
</reference>
<proteinExistence type="predicted"/>
<dbReference type="SUPFAM" id="SSF56112">
    <property type="entry name" value="Protein kinase-like (PK-like)"/>
    <property type="match status" value="1"/>
</dbReference>